<reference evidence="2" key="1">
    <citation type="submission" date="2013-07" db="EMBL/GenBank/DDBJ databases">
        <title>The Genome Sequence of Cryptococcus dejecticola CBS10117.</title>
        <authorList>
            <consortium name="The Broad Institute Genome Sequencing Platform"/>
            <person name="Cuomo C."/>
            <person name="Litvintseva A."/>
            <person name="Chen Y."/>
            <person name="Heitman J."/>
            <person name="Sun S."/>
            <person name="Springer D."/>
            <person name="Dromer F."/>
            <person name="Young S.K."/>
            <person name="Zeng Q."/>
            <person name="Gargeya S."/>
            <person name="Fitzgerald M."/>
            <person name="Abouelleil A."/>
            <person name="Alvarado L."/>
            <person name="Berlin A.M."/>
            <person name="Chapman S.B."/>
            <person name="Dewar J."/>
            <person name="Goldberg J."/>
            <person name="Griggs A."/>
            <person name="Gujja S."/>
            <person name="Hansen M."/>
            <person name="Howarth C."/>
            <person name="Imamovic A."/>
            <person name="Larimer J."/>
            <person name="McCowan C."/>
            <person name="Murphy C."/>
            <person name="Pearson M."/>
            <person name="Priest M."/>
            <person name="Roberts A."/>
            <person name="Saif S."/>
            <person name="Shea T."/>
            <person name="Sykes S."/>
            <person name="Wortman J."/>
            <person name="Nusbaum C."/>
            <person name="Birren B."/>
        </authorList>
    </citation>
    <scope>NUCLEOTIDE SEQUENCE [LARGE SCALE GENOMIC DNA]</scope>
    <source>
        <strain evidence="2">CBS 10117</strain>
    </source>
</reference>
<reference evidence="3" key="2">
    <citation type="submission" date="2013-07" db="EMBL/GenBank/DDBJ databases">
        <authorList>
            <consortium name="The Broad Institute Genome Sequencing Platform"/>
            <person name="Cuomo C."/>
            <person name="Litvintseva A."/>
            <person name="Chen Y."/>
            <person name="Heitman J."/>
            <person name="Sun S."/>
            <person name="Springer D."/>
            <person name="Dromer F."/>
            <person name="Young S.K."/>
            <person name="Zeng Q."/>
            <person name="Gargeya S."/>
            <person name="Fitzgerald M."/>
            <person name="Abouelleil A."/>
            <person name="Alvarado L."/>
            <person name="Berlin A.M."/>
            <person name="Chapman S.B."/>
            <person name="Dewar J."/>
            <person name="Goldberg J."/>
            <person name="Griggs A."/>
            <person name="Gujja S."/>
            <person name="Hansen M."/>
            <person name="Howarth C."/>
            <person name="Imamovic A."/>
            <person name="Larimer J."/>
            <person name="McCowan C."/>
            <person name="Murphy C."/>
            <person name="Pearson M."/>
            <person name="Priest M."/>
            <person name="Roberts A."/>
            <person name="Saif S."/>
            <person name="Shea T."/>
            <person name="Sykes S."/>
            <person name="Wortman J."/>
            <person name="Nusbaum C."/>
            <person name="Birren B."/>
        </authorList>
    </citation>
    <scope>NUCLEOTIDE SEQUENCE</scope>
    <source>
        <strain evidence="3">CBS 10117</strain>
    </source>
</reference>
<dbReference type="Proteomes" id="UP000078595">
    <property type="component" value="Chromosome 4"/>
</dbReference>
<gene>
    <name evidence="2" type="ORF">I303_03994</name>
    <name evidence="3" type="ORF">I303_103977</name>
</gene>
<evidence type="ECO:0000313" key="2">
    <source>
        <dbReference type="EMBL" id="OBR86272.1"/>
    </source>
</evidence>
<dbReference type="VEuPathDB" id="FungiDB:I303_03994"/>
<evidence type="ECO:0000256" key="1">
    <source>
        <dbReference type="SAM" id="MobiDB-lite"/>
    </source>
</evidence>
<dbReference type="GeneID" id="28967693"/>
<dbReference type="EMBL" id="CP144533">
    <property type="protein sequence ID" value="WWC61394.1"/>
    <property type="molecule type" value="Genomic_DNA"/>
</dbReference>
<accession>A0A1A6A890</accession>
<protein>
    <submittedName>
        <fullName evidence="2">Uncharacterized protein</fullName>
    </submittedName>
</protein>
<feature type="region of interest" description="Disordered" evidence="1">
    <location>
        <begin position="213"/>
        <end position="251"/>
    </location>
</feature>
<proteinExistence type="predicted"/>
<dbReference type="AlphaFoldDB" id="A0A1A6A890"/>
<sequence>MRQSILGPGHTHTISGNGTCSIFVKRDCDRSWSIIREDHLLVPLGQYFTYDDHKDGDSSHILSLSISGSERKLSPAIGSRMIYKVDSNLTLTRGYTAELKSANANAGADTDADADTNDWENYLDLTLRGYAGDIWQTRNWWARTQRELSSANGRTNLNVNVNVNVNVNRQEVSFGQLSPMSDVEDSTNPIARDFAYPATIITQSTIAPASAYSQDLHAGERAAISRDTSDEVAQPSRGEGPIDKNTGSGDR</sequence>
<keyword evidence="4" id="KW-1185">Reference proteome</keyword>
<evidence type="ECO:0000313" key="3">
    <source>
        <dbReference type="EMBL" id="WWC61394.1"/>
    </source>
</evidence>
<name>A0A1A6A890_9TREE</name>
<dbReference type="EMBL" id="KI894030">
    <property type="protein sequence ID" value="OBR86272.1"/>
    <property type="molecule type" value="Genomic_DNA"/>
</dbReference>
<organism evidence="2">
    <name type="scientific">Kwoniella dejecticola CBS 10117</name>
    <dbReference type="NCBI Taxonomy" id="1296121"/>
    <lineage>
        <taxon>Eukaryota</taxon>
        <taxon>Fungi</taxon>
        <taxon>Dikarya</taxon>
        <taxon>Basidiomycota</taxon>
        <taxon>Agaricomycotina</taxon>
        <taxon>Tremellomycetes</taxon>
        <taxon>Tremellales</taxon>
        <taxon>Cryptococcaceae</taxon>
        <taxon>Kwoniella</taxon>
    </lineage>
</organism>
<evidence type="ECO:0000313" key="4">
    <source>
        <dbReference type="Proteomes" id="UP000078595"/>
    </source>
</evidence>
<dbReference type="KEGG" id="kdj:28967693"/>
<feature type="compositionally biased region" description="Basic and acidic residues" evidence="1">
    <location>
        <begin position="217"/>
        <end position="229"/>
    </location>
</feature>
<dbReference type="RefSeq" id="XP_018264114.1">
    <property type="nucleotide sequence ID" value="XM_018407306.1"/>
</dbReference>
<reference evidence="3" key="3">
    <citation type="submission" date="2024-02" db="EMBL/GenBank/DDBJ databases">
        <title>Comparative genomics of Cryptococcus and Kwoniella reveals pathogenesis evolution and contrasting modes of karyotype evolution via chromosome fusion or intercentromeric recombination.</title>
        <authorList>
            <person name="Coelho M.A."/>
            <person name="David-Palma M."/>
            <person name="Shea T."/>
            <person name="Bowers K."/>
            <person name="McGinley-Smith S."/>
            <person name="Mohammad A.W."/>
            <person name="Gnirke A."/>
            <person name="Yurkov A.M."/>
            <person name="Nowrousian M."/>
            <person name="Sun S."/>
            <person name="Cuomo C.A."/>
            <person name="Heitman J."/>
        </authorList>
    </citation>
    <scope>NUCLEOTIDE SEQUENCE</scope>
    <source>
        <strain evidence="3">CBS 10117</strain>
    </source>
</reference>